<keyword evidence="6 7" id="KW-1015">Disulfide bond</keyword>
<feature type="signal peptide" evidence="7">
    <location>
        <begin position="1"/>
        <end position="19"/>
    </location>
</feature>
<dbReference type="Proteomes" id="UP000027265">
    <property type="component" value="Unassembled WGS sequence"/>
</dbReference>
<name>A0A067PGB9_9AGAM</name>
<comment type="similarity">
    <text evidence="2 7">Belongs to the fungal hydrophobin family.</text>
</comment>
<organism evidence="8 9">
    <name type="scientific">Jaapia argillacea MUCL 33604</name>
    <dbReference type="NCBI Taxonomy" id="933084"/>
    <lineage>
        <taxon>Eukaryota</taxon>
        <taxon>Fungi</taxon>
        <taxon>Dikarya</taxon>
        <taxon>Basidiomycota</taxon>
        <taxon>Agaricomycotina</taxon>
        <taxon>Agaricomycetes</taxon>
        <taxon>Agaricomycetidae</taxon>
        <taxon>Jaapiales</taxon>
        <taxon>Jaapiaceae</taxon>
        <taxon>Jaapia</taxon>
    </lineage>
</organism>
<dbReference type="InterPro" id="IPR019778">
    <property type="entry name" value="Class_I_Hydrophobin_CS"/>
</dbReference>
<evidence type="ECO:0000256" key="5">
    <source>
        <dbReference type="ARBA" id="ARBA00022729"/>
    </source>
</evidence>
<protein>
    <recommendedName>
        <fullName evidence="7">Hydrophobin</fullName>
    </recommendedName>
</protein>
<evidence type="ECO:0000256" key="7">
    <source>
        <dbReference type="RuleBase" id="RU365009"/>
    </source>
</evidence>
<evidence type="ECO:0000256" key="3">
    <source>
        <dbReference type="ARBA" id="ARBA00022512"/>
    </source>
</evidence>
<dbReference type="GO" id="GO:0009277">
    <property type="term" value="C:fungal-type cell wall"/>
    <property type="evidence" value="ECO:0007669"/>
    <property type="project" value="InterPro"/>
</dbReference>
<proteinExistence type="inferred from homology"/>
<dbReference type="PROSITE" id="PS00956">
    <property type="entry name" value="HYDROPHOBIN"/>
    <property type="match status" value="1"/>
</dbReference>
<dbReference type="OrthoDB" id="4225815at2759"/>
<reference evidence="9" key="1">
    <citation type="journal article" date="2014" name="Proc. Natl. Acad. Sci. U.S.A.">
        <title>Extensive sampling of basidiomycete genomes demonstrates inadequacy of the white-rot/brown-rot paradigm for wood decay fungi.</title>
        <authorList>
            <person name="Riley R."/>
            <person name="Salamov A.A."/>
            <person name="Brown D.W."/>
            <person name="Nagy L.G."/>
            <person name="Floudas D."/>
            <person name="Held B.W."/>
            <person name="Levasseur A."/>
            <person name="Lombard V."/>
            <person name="Morin E."/>
            <person name="Otillar R."/>
            <person name="Lindquist E.A."/>
            <person name="Sun H."/>
            <person name="LaButti K.M."/>
            <person name="Schmutz J."/>
            <person name="Jabbour D."/>
            <person name="Luo H."/>
            <person name="Baker S.E."/>
            <person name="Pisabarro A.G."/>
            <person name="Walton J.D."/>
            <person name="Blanchette R.A."/>
            <person name="Henrissat B."/>
            <person name="Martin F."/>
            <person name="Cullen D."/>
            <person name="Hibbett D.S."/>
            <person name="Grigoriev I.V."/>
        </authorList>
    </citation>
    <scope>NUCLEOTIDE SEQUENCE [LARGE SCALE GENOMIC DNA]</scope>
    <source>
        <strain evidence="9">MUCL 33604</strain>
    </source>
</reference>
<dbReference type="GO" id="GO:0005199">
    <property type="term" value="F:structural constituent of cell wall"/>
    <property type="evidence" value="ECO:0007669"/>
    <property type="project" value="InterPro"/>
</dbReference>
<dbReference type="EMBL" id="KL197731">
    <property type="protein sequence ID" value="KDQ53854.1"/>
    <property type="molecule type" value="Genomic_DNA"/>
</dbReference>
<evidence type="ECO:0000256" key="2">
    <source>
        <dbReference type="ARBA" id="ARBA00010446"/>
    </source>
</evidence>
<keyword evidence="9" id="KW-1185">Reference proteome</keyword>
<gene>
    <name evidence="8" type="ORF">JAAARDRAFT_136367</name>
</gene>
<evidence type="ECO:0000256" key="1">
    <source>
        <dbReference type="ARBA" id="ARBA00004191"/>
    </source>
</evidence>
<evidence type="ECO:0000256" key="4">
    <source>
        <dbReference type="ARBA" id="ARBA00022525"/>
    </source>
</evidence>
<keyword evidence="3 7" id="KW-0134">Cell wall</keyword>
<dbReference type="HOGENOM" id="CLU_105134_2_0_1"/>
<dbReference type="InterPro" id="IPR001338">
    <property type="entry name" value="Class_I_Hydrophobin"/>
</dbReference>
<feature type="chain" id="PRO_5013988771" description="Hydrophobin" evidence="7">
    <location>
        <begin position="20"/>
        <end position="110"/>
    </location>
</feature>
<dbReference type="InParanoid" id="A0A067PGB9"/>
<evidence type="ECO:0000313" key="8">
    <source>
        <dbReference type="EMBL" id="KDQ53854.1"/>
    </source>
</evidence>
<dbReference type="CDD" id="cd23507">
    <property type="entry name" value="hydrophobin_I"/>
    <property type="match status" value="1"/>
</dbReference>
<dbReference type="Pfam" id="PF01185">
    <property type="entry name" value="Hydrophobin"/>
    <property type="match status" value="1"/>
</dbReference>
<evidence type="ECO:0000313" key="9">
    <source>
        <dbReference type="Proteomes" id="UP000027265"/>
    </source>
</evidence>
<accession>A0A067PGB9</accession>
<evidence type="ECO:0000256" key="6">
    <source>
        <dbReference type="ARBA" id="ARBA00023157"/>
    </source>
</evidence>
<dbReference type="STRING" id="933084.A0A067PGB9"/>
<keyword evidence="4 7" id="KW-0964">Secreted</keyword>
<comment type="subcellular location">
    <subcellularLocation>
        <location evidence="1 7">Secreted</location>
        <location evidence="1 7">Cell wall</location>
    </subcellularLocation>
</comment>
<sequence length="110" mass="10830">MFKLATFTTLSILAVATAAWDTTPIPASDCTTGPIQCCNTVETASDPAAAGILALLGIVLQDLTTEVGLTCSPITAIGVGSGSSCSASPVCCSDNSHGGLISIGCVPVTL</sequence>
<keyword evidence="5 7" id="KW-0732">Signal</keyword>
<dbReference type="SMART" id="SM00075">
    <property type="entry name" value="HYDRO"/>
    <property type="match status" value="1"/>
</dbReference>
<dbReference type="AlphaFoldDB" id="A0A067PGB9"/>